<keyword evidence="2" id="KW-1185">Reference proteome</keyword>
<dbReference type="Proteomes" id="UP000182975">
    <property type="component" value="Unassembled WGS sequence"/>
</dbReference>
<sequence>MDTPEATYQPSSPLPQSLLGLGQVVVVCGHYGVGKTNFALNFAVDAARAGREVTVADLDVVNPYFRSCEYADVLEAAGVALIAPTFGGTALDTPALSGRVSSAIEAAYADANRLLILDVGGDDAGATALGRFSAALKRGSYAFLYVVNAMREGTPEPADAAAILPEIQAACRLTATGVVNNTHLSAETSPQVVERGRVFAEEVGRQVGLPVVVHTVPLASVASGYRPEGVVPLPGDYVVRKYVRTPWDAE</sequence>
<proteinExistence type="predicted"/>
<gene>
    <name evidence="1" type="ORF">SAMN02910314_01161</name>
</gene>
<organism evidence="1 2">
    <name type="scientific">Denitrobacterium detoxificans</name>
    <dbReference type="NCBI Taxonomy" id="79604"/>
    <lineage>
        <taxon>Bacteria</taxon>
        <taxon>Bacillati</taxon>
        <taxon>Actinomycetota</taxon>
        <taxon>Coriobacteriia</taxon>
        <taxon>Eggerthellales</taxon>
        <taxon>Eggerthellaceae</taxon>
        <taxon>Denitrobacterium</taxon>
    </lineage>
</organism>
<dbReference type="RefSeq" id="WP_143117354.1">
    <property type="nucleotide sequence ID" value="NZ_CP011402.1"/>
</dbReference>
<dbReference type="AlphaFoldDB" id="A0A1H8SGF8"/>
<dbReference type="OrthoDB" id="9779501at2"/>
<accession>A0A1H8SGF8</accession>
<evidence type="ECO:0000313" key="1">
    <source>
        <dbReference type="EMBL" id="SEO77388.1"/>
    </source>
</evidence>
<dbReference type="Gene3D" id="3.40.50.300">
    <property type="entry name" value="P-loop containing nucleotide triphosphate hydrolases"/>
    <property type="match status" value="1"/>
</dbReference>
<name>A0A1H8SGF8_9ACTN</name>
<dbReference type="SUPFAM" id="SSF52540">
    <property type="entry name" value="P-loop containing nucleoside triphosphate hydrolases"/>
    <property type="match status" value="1"/>
</dbReference>
<protein>
    <recommendedName>
        <fullName evidence="3">CobQ/CobB/MinD/ParA nucleotide binding domain-containing protein</fullName>
    </recommendedName>
</protein>
<dbReference type="EMBL" id="FOEC01000006">
    <property type="protein sequence ID" value="SEO77388.1"/>
    <property type="molecule type" value="Genomic_DNA"/>
</dbReference>
<evidence type="ECO:0000313" key="2">
    <source>
        <dbReference type="Proteomes" id="UP000182975"/>
    </source>
</evidence>
<dbReference type="InterPro" id="IPR027417">
    <property type="entry name" value="P-loop_NTPase"/>
</dbReference>
<reference evidence="2" key="1">
    <citation type="submission" date="2016-10" db="EMBL/GenBank/DDBJ databases">
        <authorList>
            <person name="Varghese N."/>
        </authorList>
    </citation>
    <scope>NUCLEOTIDE SEQUENCE [LARGE SCALE GENOMIC DNA]</scope>
    <source>
        <strain evidence="2">DSM 21843</strain>
    </source>
</reference>
<evidence type="ECO:0008006" key="3">
    <source>
        <dbReference type="Google" id="ProtNLM"/>
    </source>
</evidence>
<dbReference type="STRING" id="79604.AAY81_06115"/>